<organism evidence="3 4">
    <name type="scientific">Streptomyces cellulosae</name>
    <dbReference type="NCBI Taxonomy" id="1968"/>
    <lineage>
        <taxon>Bacteria</taxon>
        <taxon>Bacillati</taxon>
        <taxon>Actinomycetota</taxon>
        <taxon>Actinomycetes</taxon>
        <taxon>Kitasatosporales</taxon>
        <taxon>Streptomycetaceae</taxon>
        <taxon>Streptomyces</taxon>
    </lineage>
</organism>
<dbReference type="EMBL" id="JBHVBU010000087">
    <property type="protein sequence ID" value="MFE7966316.1"/>
    <property type="molecule type" value="Genomic_DNA"/>
</dbReference>
<dbReference type="Proteomes" id="UP001600650">
    <property type="component" value="Unassembled WGS sequence"/>
</dbReference>
<name>A0ABW6JLM7_STRCE</name>
<feature type="transmembrane region" description="Helical" evidence="2">
    <location>
        <begin position="87"/>
        <end position="105"/>
    </location>
</feature>
<keyword evidence="2" id="KW-0472">Membrane</keyword>
<feature type="region of interest" description="Disordered" evidence="1">
    <location>
        <begin position="289"/>
        <end position="322"/>
    </location>
</feature>
<keyword evidence="2" id="KW-1133">Transmembrane helix</keyword>
<gene>
    <name evidence="3" type="ORF">ACFU0X_25305</name>
</gene>
<evidence type="ECO:0000256" key="2">
    <source>
        <dbReference type="SAM" id="Phobius"/>
    </source>
</evidence>
<keyword evidence="2" id="KW-0812">Transmembrane</keyword>
<accession>A0ABW6JLM7</accession>
<keyword evidence="4" id="KW-1185">Reference proteome</keyword>
<reference evidence="3 4" key="1">
    <citation type="submission" date="2024-09" db="EMBL/GenBank/DDBJ databases">
        <title>The Natural Products Discovery Center: Release of the First 8490 Sequenced Strains for Exploring Actinobacteria Biosynthetic Diversity.</title>
        <authorList>
            <person name="Kalkreuter E."/>
            <person name="Kautsar S.A."/>
            <person name="Yang D."/>
            <person name="Bader C.D."/>
            <person name="Teijaro C.N."/>
            <person name="Fluegel L."/>
            <person name="Davis C.M."/>
            <person name="Simpson J.R."/>
            <person name="Lauterbach L."/>
            <person name="Steele A.D."/>
            <person name="Gui C."/>
            <person name="Meng S."/>
            <person name="Li G."/>
            <person name="Viehrig K."/>
            <person name="Ye F."/>
            <person name="Su P."/>
            <person name="Kiefer A.F."/>
            <person name="Nichols A."/>
            <person name="Cepeda A.J."/>
            <person name="Yan W."/>
            <person name="Fan B."/>
            <person name="Jiang Y."/>
            <person name="Adhikari A."/>
            <person name="Zheng C.-J."/>
            <person name="Schuster L."/>
            <person name="Cowan T.M."/>
            <person name="Smanski M.J."/>
            <person name="Chevrette M.G."/>
            <person name="De Carvalho L.P.S."/>
            <person name="Shen B."/>
        </authorList>
    </citation>
    <scope>NUCLEOTIDE SEQUENCE [LARGE SCALE GENOMIC DNA]</scope>
    <source>
        <strain evidence="3 4">NPDC057399</strain>
    </source>
</reference>
<evidence type="ECO:0000313" key="3">
    <source>
        <dbReference type="EMBL" id="MFE7966316.1"/>
    </source>
</evidence>
<protein>
    <recommendedName>
        <fullName evidence="5">Integral membrane protein</fullName>
    </recommendedName>
</protein>
<feature type="transmembrane region" description="Helical" evidence="2">
    <location>
        <begin position="117"/>
        <end position="135"/>
    </location>
</feature>
<evidence type="ECO:0000313" key="4">
    <source>
        <dbReference type="Proteomes" id="UP001600650"/>
    </source>
</evidence>
<evidence type="ECO:0000256" key="1">
    <source>
        <dbReference type="SAM" id="MobiDB-lite"/>
    </source>
</evidence>
<feature type="transmembrane region" description="Helical" evidence="2">
    <location>
        <begin position="141"/>
        <end position="166"/>
    </location>
</feature>
<evidence type="ECO:0008006" key="5">
    <source>
        <dbReference type="Google" id="ProtNLM"/>
    </source>
</evidence>
<sequence>MDLEKSREQRSGEGCLVVAVRMPVRIVALVLVVPVRMVWDALVVVGRFLGDTVFRPLGRALAWVGRAVFVWPFVALWRWVLVPLGAALRWLGAVLLVVPAGWLYRAVLTPLGHALSWLGRMLLVVPAVWLYRWLLTPVGHALAWCGRGLCALASLLVAGIATALYWTVRVLVVWPASVVWRWVLAPVGRVLAVVAREVGAALGHAWRVAGYVSLAVGGALAAFFRWTVVEPARRVYRSVLTPVGHVVRDRVLRPVMEAARSVGRVTRDALHSVRVTVRQVRQDVRRALLGDPKTPGEQGDQSVKRTVVPSDGQDDRILLTKR</sequence>
<proteinExistence type="predicted"/>
<feature type="transmembrane region" description="Helical" evidence="2">
    <location>
        <begin position="61"/>
        <end position="81"/>
    </location>
</feature>
<comment type="caution">
    <text evidence="3">The sequence shown here is derived from an EMBL/GenBank/DDBJ whole genome shotgun (WGS) entry which is preliminary data.</text>
</comment>
<feature type="transmembrane region" description="Helical" evidence="2">
    <location>
        <begin position="26"/>
        <end position="49"/>
    </location>
</feature>
<dbReference type="RefSeq" id="WP_381727863.1">
    <property type="nucleotide sequence ID" value="NZ_JBHVBU010000087.1"/>
</dbReference>
<feature type="transmembrane region" description="Helical" evidence="2">
    <location>
        <begin position="208"/>
        <end position="228"/>
    </location>
</feature>
<feature type="compositionally biased region" description="Basic and acidic residues" evidence="1">
    <location>
        <begin position="313"/>
        <end position="322"/>
    </location>
</feature>